<reference evidence="2" key="1">
    <citation type="journal article" date="2019" name="Int. J. Syst. Evol. Microbiol.">
        <title>The Global Catalogue of Microorganisms (GCM) 10K type strain sequencing project: providing services to taxonomists for standard genome sequencing and annotation.</title>
        <authorList>
            <consortium name="The Broad Institute Genomics Platform"/>
            <consortium name="The Broad Institute Genome Sequencing Center for Infectious Disease"/>
            <person name="Wu L."/>
            <person name="Ma J."/>
        </authorList>
    </citation>
    <scope>NUCLEOTIDE SEQUENCE [LARGE SCALE GENOMIC DNA]</scope>
    <source>
        <strain evidence="2">JCM 16908</strain>
    </source>
</reference>
<dbReference type="EMBL" id="BAAAZR010000020">
    <property type="protein sequence ID" value="GAA3825055.1"/>
    <property type="molecule type" value="Genomic_DNA"/>
</dbReference>
<accession>A0ABP7IS36</accession>
<protein>
    <submittedName>
        <fullName evidence="1">Uncharacterized protein</fullName>
    </submittedName>
</protein>
<comment type="caution">
    <text evidence="1">The sequence shown here is derived from an EMBL/GenBank/DDBJ whole genome shotgun (WGS) entry which is preliminary data.</text>
</comment>
<gene>
    <name evidence="1" type="ORF">GCM10022226_52170</name>
</gene>
<organism evidence="1 2">
    <name type="scientific">Sphaerisporangium flaviroseum</name>
    <dbReference type="NCBI Taxonomy" id="509199"/>
    <lineage>
        <taxon>Bacteria</taxon>
        <taxon>Bacillati</taxon>
        <taxon>Actinomycetota</taxon>
        <taxon>Actinomycetes</taxon>
        <taxon>Streptosporangiales</taxon>
        <taxon>Streptosporangiaceae</taxon>
        <taxon>Sphaerisporangium</taxon>
    </lineage>
</organism>
<keyword evidence="2" id="KW-1185">Reference proteome</keyword>
<name>A0ABP7IS36_9ACTN</name>
<evidence type="ECO:0000313" key="1">
    <source>
        <dbReference type="EMBL" id="GAA3825055.1"/>
    </source>
</evidence>
<dbReference type="Proteomes" id="UP001500888">
    <property type="component" value="Unassembled WGS sequence"/>
</dbReference>
<evidence type="ECO:0000313" key="2">
    <source>
        <dbReference type="Proteomes" id="UP001500888"/>
    </source>
</evidence>
<proteinExistence type="predicted"/>
<sequence>MFGGPRPGNNHRLTHFVHGTGVPVLEFYLAGETALRSIGTETPELIRLLEA</sequence>